<dbReference type="InterPro" id="IPR012337">
    <property type="entry name" value="RNaseH-like_sf"/>
</dbReference>
<protein>
    <submittedName>
        <fullName evidence="4">3'-5' exonuclease</fullName>
    </submittedName>
</protein>
<keyword evidence="2 4" id="KW-0269">Exonuclease</keyword>
<dbReference type="PANTHER" id="PTHR30231">
    <property type="entry name" value="DNA POLYMERASE III SUBUNIT EPSILON"/>
    <property type="match status" value="1"/>
</dbReference>
<dbReference type="Pfam" id="PF00929">
    <property type="entry name" value="RNase_T"/>
    <property type="match status" value="1"/>
</dbReference>
<feature type="domain" description="Exonuclease" evidence="3">
    <location>
        <begin position="2"/>
        <end position="171"/>
    </location>
</feature>
<sequence>MYVLGLDLETTGLSFEQDEIIEIGAVVWDTHSNKPVAMLNHLVQQPTKLPLADIIVQITGITDKDLTEFGIQEKQAISEFAALANKCEFIVAHNGNQFDKKFICKALNKYSFQLNIPWIDSMVDVPFNSSTKQLVHLAAEHKFLNPFSHRALFDVLTMLKVCSEYDWNEVAKRSQSPEVTVIAKVSKDDRQLAKDKGFRWDPNSYKWFKTYKECDLKGQTFDFEIEVVDL</sequence>
<dbReference type="RefSeq" id="WP_315945665.1">
    <property type="nucleotide sequence ID" value="NZ_JAWCUA010000001.1"/>
</dbReference>
<accession>A0ABU3QXJ4</accession>
<name>A0ABU3QXJ4_9GAMM</name>
<gene>
    <name evidence="4" type="ORF">RT723_01865</name>
</gene>
<dbReference type="InterPro" id="IPR013520">
    <property type="entry name" value="Ribonucl_H"/>
</dbReference>
<evidence type="ECO:0000313" key="5">
    <source>
        <dbReference type="Proteomes" id="UP001257914"/>
    </source>
</evidence>
<dbReference type="CDD" id="cd06127">
    <property type="entry name" value="DEDDh"/>
    <property type="match status" value="1"/>
</dbReference>
<keyword evidence="5" id="KW-1185">Reference proteome</keyword>
<keyword evidence="2 4" id="KW-0378">Hydrolase</keyword>
<dbReference type="SMART" id="SM00479">
    <property type="entry name" value="EXOIII"/>
    <property type="match status" value="1"/>
</dbReference>
<reference evidence="4 5" key="1">
    <citation type="submission" date="2023-10" db="EMBL/GenBank/DDBJ databases">
        <title>Psychrosphaera aquimaarina strain SW33 isolated from seawater.</title>
        <authorList>
            <person name="Bayburt H."/>
            <person name="Kim J.M."/>
            <person name="Choi B.J."/>
            <person name="Jeon C.O."/>
        </authorList>
    </citation>
    <scope>NUCLEOTIDE SEQUENCE [LARGE SCALE GENOMIC DNA]</scope>
    <source>
        <strain evidence="4 5">KCTC 52743</strain>
    </source>
</reference>
<dbReference type="GO" id="GO:0004527">
    <property type="term" value="F:exonuclease activity"/>
    <property type="evidence" value="ECO:0007669"/>
    <property type="project" value="UniProtKB-KW"/>
</dbReference>
<evidence type="ECO:0000259" key="3">
    <source>
        <dbReference type="SMART" id="SM00479"/>
    </source>
</evidence>
<dbReference type="Proteomes" id="UP001257914">
    <property type="component" value="Unassembled WGS sequence"/>
</dbReference>
<proteinExistence type="predicted"/>
<dbReference type="EMBL" id="JAWCUA010000001">
    <property type="protein sequence ID" value="MDU0111773.1"/>
    <property type="molecule type" value="Genomic_DNA"/>
</dbReference>
<evidence type="ECO:0000313" key="4">
    <source>
        <dbReference type="EMBL" id="MDU0111773.1"/>
    </source>
</evidence>
<evidence type="ECO:0000256" key="1">
    <source>
        <dbReference type="ARBA" id="ARBA00022722"/>
    </source>
</evidence>
<dbReference type="Gene3D" id="3.30.420.10">
    <property type="entry name" value="Ribonuclease H-like superfamily/Ribonuclease H"/>
    <property type="match status" value="1"/>
</dbReference>
<dbReference type="InterPro" id="IPR036397">
    <property type="entry name" value="RNaseH_sf"/>
</dbReference>
<dbReference type="SUPFAM" id="SSF53098">
    <property type="entry name" value="Ribonuclease H-like"/>
    <property type="match status" value="1"/>
</dbReference>
<organism evidence="4 5">
    <name type="scientific">Psychrosphaera aquimarina</name>
    <dbReference type="NCBI Taxonomy" id="2044854"/>
    <lineage>
        <taxon>Bacteria</taxon>
        <taxon>Pseudomonadati</taxon>
        <taxon>Pseudomonadota</taxon>
        <taxon>Gammaproteobacteria</taxon>
        <taxon>Alteromonadales</taxon>
        <taxon>Pseudoalteromonadaceae</taxon>
        <taxon>Psychrosphaera</taxon>
    </lineage>
</organism>
<evidence type="ECO:0000256" key="2">
    <source>
        <dbReference type="ARBA" id="ARBA00022839"/>
    </source>
</evidence>
<dbReference type="PANTHER" id="PTHR30231:SF41">
    <property type="entry name" value="DNA POLYMERASE III SUBUNIT EPSILON"/>
    <property type="match status" value="1"/>
</dbReference>
<comment type="caution">
    <text evidence="4">The sequence shown here is derived from an EMBL/GenBank/DDBJ whole genome shotgun (WGS) entry which is preliminary data.</text>
</comment>
<keyword evidence="1" id="KW-0540">Nuclease</keyword>